<organism evidence="16 17">
    <name type="scientific">Exophiala aquamarina CBS 119918</name>
    <dbReference type="NCBI Taxonomy" id="1182545"/>
    <lineage>
        <taxon>Eukaryota</taxon>
        <taxon>Fungi</taxon>
        <taxon>Dikarya</taxon>
        <taxon>Ascomycota</taxon>
        <taxon>Pezizomycotina</taxon>
        <taxon>Eurotiomycetes</taxon>
        <taxon>Chaetothyriomycetidae</taxon>
        <taxon>Chaetothyriales</taxon>
        <taxon>Herpotrichiellaceae</taxon>
        <taxon>Exophiala</taxon>
    </lineage>
</organism>
<dbReference type="PANTHER" id="PTHR42715:SF12">
    <property type="entry name" value="BETA-GLUCOSIDASE G-RELATED"/>
    <property type="match status" value="1"/>
</dbReference>
<evidence type="ECO:0000313" key="17">
    <source>
        <dbReference type="Proteomes" id="UP000027920"/>
    </source>
</evidence>
<dbReference type="InterPro" id="IPR036962">
    <property type="entry name" value="Glyco_hydro_3_N_sf"/>
</dbReference>
<evidence type="ECO:0000256" key="6">
    <source>
        <dbReference type="ARBA" id="ARBA00022525"/>
    </source>
</evidence>
<dbReference type="OrthoDB" id="416222at2759"/>
<keyword evidence="6" id="KW-0964">Secreted</keyword>
<feature type="chain" id="PRO_5001683132" description="beta-glucosidase" evidence="14">
    <location>
        <begin position="21"/>
        <end position="444"/>
    </location>
</feature>
<evidence type="ECO:0000256" key="4">
    <source>
        <dbReference type="ARBA" id="ARBA00005336"/>
    </source>
</evidence>
<keyword evidence="8" id="KW-0378">Hydrolase</keyword>
<comment type="caution">
    <text evidence="16">The sequence shown here is derived from an EMBL/GenBank/DDBJ whole genome shotgun (WGS) entry which is preliminary data.</text>
</comment>
<dbReference type="Gene3D" id="3.20.20.300">
    <property type="entry name" value="Glycoside hydrolase, family 3, N-terminal domain"/>
    <property type="match status" value="1"/>
</dbReference>
<proteinExistence type="inferred from homology"/>
<gene>
    <name evidence="16" type="ORF">A1O9_10569</name>
</gene>
<dbReference type="Proteomes" id="UP000027920">
    <property type="component" value="Unassembled WGS sequence"/>
</dbReference>
<comment type="subcellular location">
    <subcellularLocation>
        <location evidence="2">Secreted</location>
    </subcellularLocation>
</comment>
<dbReference type="InterPro" id="IPR017853">
    <property type="entry name" value="GH"/>
</dbReference>
<evidence type="ECO:0000259" key="15">
    <source>
        <dbReference type="Pfam" id="PF00933"/>
    </source>
</evidence>
<evidence type="ECO:0000313" key="16">
    <source>
        <dbReference type="EMBL" id="KEF53594.1"/>
    </source>
</evidence>
<dbReference type="AlphaFoldDB" id="A0A072P0D2"/>
<keyword evidence="7 14" id="KW-0732">Signal</keyword>
<evidence type="ECO:0000256" key="11">
    <source>
        <dbReference type="ARBA" id="ARBA00023295"/>
    </source>
</evidence>
<dbReference type="Pfam" id="PF00933">
    <property type="entry name" value="Glyco_hydro_3"/>
    <property type="match status" value="1"/>
</dbReference>
<keyword evidence="10" id="KW-0119">Carbohydrate metabolism</keyword>
<evidence type="ECO:0000256" key="1">
    <source>
        <dbReference type="ARBA" id="ARBA00000448"/>
    </source>
</evidence>
<dbReference type="GO" id="GO:0005576">
    <property type="term" value="C:extracellular region"/>
    <property type="evidence" value="ECO:0007669"/>
    <property type="project" value="UniProtKB-SubCell"/>
</dbReference>
<evidence type="ECO:0000256" key="12">
    <source>
        <dbReference type="ARBA" id="ARBA00023326"/>
    </source>
</evidence>
<evidence type="ECO:0000256" key="2">
    <source>
        <dbReference type="ARBA" id="ARBA00004613"/>
    </source>
</evidence>
<dbReference type="GO" id="GO:0008422">
    <property type="term" value="F:beta-glucosidase activity"/>
    <property type="evidence" value="ECO:0007669"/>
    <property type="project" value="UniProtKB-EC"/>
</dbReference>
<dbReference type="GeneID" id="25285473"/>
<evidence type="ECO:0000256" key="14">
    <source>
        <dbReference type="SAM" id="SignalP"/>
    </source>
</evidence>
<evidence type="ECO:0000256" key="10">
    <source>
        <dbReference type="ARBA" id="ARBA00023277"/>
    </source>
</evidence>
<comment type="pathway">
    <text evidence="3">Glycan metabolism; cellulose degradation.</text>
</comment>
<name>A0A072P0D2_9EURO</name>
<keyword evidence="17" id="KW-1185">Reference proteome</keyword>
<dbReference type="HOGENOM" id="CLU_616813_0_0_1"/>
<evidence type="ECO:0000256" key="7">
    <source>
        <dbReference type="ARBA" id="ARBA00022729"/>
    </source>
</evidence>
<evidence type="ECO:0000256" key="9">
    <source>
        <dbReference type="ARBA" id="ARBA00023180"/>
    </source>
</evidence>
<dbReference type="GO" id="GO:0009251">
    <property type="term" value="P:glucan catabolic process"/>
    <property type="evidence" value="ECO:0007669"/>
    <property type="project" value="TreeGrafter"/>
</dbReference>
<dbReference type="VEuPathDB" id="FungiDB:A1O9_10569"/>
<dbReference type="EMBL" id="AMGV01000013">
    <property type="protein sequence ID" value="KEF53594.1"/>
    <property type="molecule type" value="Genomic_DNA"/>
</dbReference>
<dbReference type="InterPro" id="IPR036881">
    <property type="entry name" value="Glyco_hydro_3_C_sf"/>
</dbReference>
<comment type="similarity">
    <text evidence="4">Belongs to the glycosyl hydrolase 3 family.</text>
</comment>
<dbReference type="InterPro" id="IPR001764">
    <property type="entry name" value="Glyco_hydro_3_N"/>
</dbReference>
<feature type="signal peptide" evidence="14">
    <location>
        <begin position="1"/>
        <end position="20"/>
    </location>
</feature>
<comment type="catalytic activity">
    <reaction evidence="1">
        <text>Hydrolysis of terminal, non-reducing beta-D-glucosyl residues with release of beta-D-glucose.</text>
        <dbReference type="EC" id="3.2.1.21"/>
    </reaction>
</comment>
<dbReference type="RefSeq" id="XP_013256184.1">
    <property type="nucleotide sequence ID" value="XM_013400730.1"/>
</dbReference>
<keyword evidence="11" id="KW-0326">Glycosidase</keyword>
<reference evidence="16 17" key="1">
    <citation type="submission" date="2013-03" db="EMBL/GenBank/DDBJ databases">
        <title>The Genome Sequence of Exophiala aquamarina CBS 119918.</title>
        <authorList>
            <consortium name="The Broad Institute Genomics Platform"/>
            <person name="Cuomo C."/>
            <person name="de Hoog S."/>
            <person name="Gorbushina A."/>
            <person name="Walker B."/>
            <person name="Young S.K."/>
            <person name="Zeng Q."/>
            <person name="Gargeya S."/>
            <person name="Fitzgerald M."/>
            <person name="Haas B."/>
            <person name="Abouelleil A."/>
            <person name="Allen A.W."/>
            <person name="Alvarado L."/>
            <person name="Arachchi H.M."/>
            <person name="Berlin A.M."/>
            <person name="Chapman S.B."/>
            <person name="Gainer-Dewar J."/>
            <person name="Goldberg J."/>
            <person name="Griggs A."/>
            <person name="Gujja S."/>
            <person name="Hansen M."/>
            <person name="Howarth C."/>
            <person name="Imamovic A."/>
            <person name="Ireland A."/>
            <person name="Larimer J."/>
            <person name="McCowan C."/>
            <person name="Murphy C."/>
            <person name="Pearson M."/>
            <person name="Poon T.W."/>
            <person name="Priest M."/>
            <person name="Roberts A."/>
            <person name="Saif S."/>
            <person name="Shea T."/>
            <person name="Sisk P."/>
            <person name="Sykes S."/>
            <person name="Wortman J."/>
            <person name="Nusbaum C."/>
            <person name="Birren B."/>
        </authorList>
    </citation>
    <scope>NUCLEOTIDE SEQUENCE [LARGE SCALE GENOMIC DNA]</scope>
    <source>
        <strain evidence="16 17">CBS 119918</strain>
    </source>
</reference>
<dbReference type="PANTHER" id="PTHR42715">
    <property type="entry name" value="BETA-GLUCOSIDASE"/>
    <property type="match status" value="1"/>
</dbReference>
<dbReference type="PRINTS" id="PR00133">
    <property type="entry name" value="GLHYDRLASE3"/>
</dbReference>
<dbReference type="InterPro" id="IPR050288">
    <property type="entry name" value="Cellulose_deg_GH3"/>
</dbReference>
<keyword evidence="12" id="KW-0624">Polysaccharide degradation</keyword>
<dbReference type="Gene3D" id="3.40.50.1700">
    <property type="entry name" value="Glycoside hydrolase family 3 C-terminal domain"/>
    <property type="match status" value="1"/>
</dbReference>
<evidence type="ECO:0000256" key="13">
    <source>
        <dbReference type="ARBA" id="ARBA00024983"/>
    </source>
</evidence>
<accession>A0A072P0D2</accession>
<evidence type="ECO:0000256" key="3">
    <source>
        <dbReference type="ARBA" id="ARBA00004987"/>
    </source>
</evidence>
<sequence>MKQTGSVACIFIALAVGGLAQDESTSPPVYPSPAMLGLGWEAAFEQADTFVANLSLEEKVQLVTGASPGPCVGNLGAIRRPGFDGLCLQDGPLAIRLATYASVFPASLTAAASWDRGLIFTRGMYIGAEFKGKGSHVALGPVVGPLGRIGYGGRNWEGFSSDPYLTGVVAEETILGMQKSGVNPDVSANGTTIEAASSNIDDRTLHELYLWPFANGVRAGTASIMCSYNHLNGSYGCQNSKTLNGLLKTELGLQGYVMSDWGGTHAEVDAINAGLDMDMPSLWMFVTEPVLWSLLSRDNIGSVGGNPNAPFFGGNVTQAVSNDSISESRLDDMQNNYPPVDGQSPNLNNNDPQQYQYQFILGAADVDVRNDHAQLSHELGAAGTVLLKNANQTLPLKAPGTIGVFGNDAGDLVNGQYFWGSRCLAFEFPRRPPHRLSALRQDRH</sequence>
<protein>
    <recommendedName>
        <fullName evidence="5">beta-glucosidase</fullName>
        <ecNumber evidence="5">3.2.1.21</ecNumber>
    </recommendedName>
</protein>
<keyword evidence="9" id="KW-0325">Glycoprotein</keyword>
<comment type="function">
    <text evidence="13">Beta-glucosidases are one of a number of cellulolytic enzymes involved in the degradation of cellulosic biomass. Catalyzes the last step releasing glucose from the inhibitory cellobiose.</text>
</comment>
<dbReference type="FunFam" id="3.20.20.300:FF:000002">
    <property type="entry name" value="Probable beta-glucosidase"/>
    <property type="match status" value="1"/>
</dbReference>
<evidence type="ECO:0000256" key="8">
    <source>
        <dbReference type="ARBA" id="ARBA00022801"/>
    </source>
</evidence>
<dbReference type="SUPFAM" id="SSF51445">
    <property type="entry name" value="(Trans)glycosidases"/>
    <property type="match status" value="1"/>
</dbReference>
<evidence type="ECO:0000256" key="5">
    <source>
        <dbReference type="ARBA" id="ARBA00012744"/>
    </source>
</evidence>
<dbReference type="EC" id="3.2.1.21" evidence="5"/>
<feature type="domain" description="Glycoside hydrolase family 3 N-terminal" evidence="15">
    <location>
        <begin position="101"/>
        <end position="279"/>
    </location>
</feature>
<dbReference type="STRING" id="1182545.A0A072P0D2"/>